<feature type="compositionally biased region" description="Low complexity" evidence="5">
    <location>
        <begin position="175"/>
        <end position="188"/>
    </location>
</feature>
<dbReference type="Proteomes" id="UP001165090">
    <property type="component" value="Unassembled WGS sequence"/>
</dbReference>
<name>A0ABQ5RXT7_9CHLO</name>
<feature type="region of interest" description="Disordered" evidence="5">
    <location>
        <begin position="201"/>
        <end position="299"/>
    </location>
</feature>
<dbReference type="PROSITE" id="PS00183">
    <property type="entry name" value="UBC_1"/>
    <property type="match status" value="1"/>
</dbReference>
<keyword evidence="8" id="KW-1185">Reference proteome</keyword>
<dbReference type="CDD" id="cd23805">
    <property type="entry name" value="UBCc_UBE2T"/>
    <property type="match status" value="1"/>
</dbReference>
<evidence type="ECO:0000256" key="4">
    <source>
        <dbReference type="RuleBase" id="RU362109"/>
    </source>
</evidence>
<feature type="domain" description="UBC core" evidence="6">
    <location>
        <begin position="6"/>
        <end position="157"/>
    </location>
</feature>
<evidence type="ECO:0000256" key="1">
    <source>
        <dbReference type="ARBA" id="ARBA00022679"/>
    </source>
</evidence>
<dbReference type="InterPro" id="IPR000608">
    <property type="entry name" value="UBC"/>
</dbReference>
<dbReference type="Gene3D" id="3.10.110.10">
    <property type="entry name" value="Ubiquitin Conjugating Enzyme"/>
    <property type="match status" value="1"/>
</dbReference>
<comment type="similarity">
    <text evidence="4">Belongs to the ubiquitin-conjugating enzyme family.</text>
</comment>
<protein>
    <recommendedName>
        <fullName evidence="6">UBC core domain-containing protein</fullName>
    </recommendedName>
</protein>
<dbReference type="PROSITE" id="PS50127">
    <property type="entry name" value="UBC_2"/>
    <property type="match status" value="1"/>
</dbReference>
<reference evidence="7 8" key="1">
    <citation type="journal article" date="2023" name="IScience">
        <title>Expanded male sex-determining region conserved during the evolution of homothallism in the green alga Volvox.</title>
        <authorList>
            <person name="Yamamoto K."/>
            <person name="Matsuzaki R."/>
            <person name="Mahakham W."/>
            <person name="Heman W."/>
            <person name="Sekimoto H."/>
            <person name="Kawachi M."/>
            <person name="Minakuchi Y."/>
            <person name="Toyoda A."/>
            <person name="Nozaki H."/>
        </authorList>
    </citation>
    <scope>NUCLEOTIDE SEQUENCE [LARGE SCALE GENOMIC DNA]</scope>
    <source>
        <strain evidence="7 8">NIES-4468</strain>
    </source>
</reference>
<evidence type="ECO:0000256" key="5">
    <source>
        <dbReference type="SAM" id="MobiDB-lite"/>
    </source>
</evidence>
<dbReference type="InterPro" id="IPR016135">
    <property type="entry name" value="UBQ-conjugating_enzyme/RWD"/>
</dbReference>
<dbReference type="EMBL" id="BSDZ01000011">
    <property type="protein sequence ID" value="GLI62038.1"/>
    <property type="molecule type" value="Genomic_DNA"/>
</dbReference>
<evidence type="ECO:0000256" key="3">
    <source>
        <dbReference type="PROSITE-ProRule" id="PRU10133"/>
    </source>
</evidence>
<dbReference type="Pfam" id="PF00179">
    <property type="entry name" value="UQ_con"/>
    <property type="match status" value="1"/>
</dbReference>
<keyword evidence="4" id="KW-0067">ATP-binding</keyword>
<evidence type="ECO:0000256" key="2">
    <source>
        <dbReference type="ARBA" id="ARBA00022786"/>
    </source>
</evidence>
<feature type="compositionally biased region" description="Polar residues" evidence="5">
    <location>
        <begin position="249"/>
        <end position="271"/>
    </location>
</feature>
<accession>A0ABQ5RXT7</accession>
<organism evidence="7 8">
    <name type="scientific">Volvox africanus</name>
    <dbReference type="NCBI Taxonomy" id="51714"/>
    <lineage>
        <taxon>Eukaryota</taxon>
        <taxon>Viridiplantae</taxon>
        <taxon>Chlorophyta</taxon>
        <taxon>core chlorophytes</taxon>
        <taxon>Chlorophyceae</taxon>
        <taxon>CS clade</taxon>
        <taxon>Chlamydomonadales</taxon>
        <taxon>Volvocaceae</taxon>
        <taxon>Volvox</taxon>
    </lineage>
</organism>
<proteinExistence type="inferred from homology"/>
<dbReference type="PANTHER" id="PTHR24067">
    <property type="entry name" value="UBIQUITIN-CONJUGATING ENZYME E2"/>
    <property type="match status" value="1"/>
</dbReference>
<keyword evidence="2 4" id="KW-0833">Ubl conjugation pathway</keyword>
<evidence type="ECO:0000259" key="6">
    <source>
        <dbReference type="PROSITE" id="PS50127"/>
    </source>
</evidence>
<feature type="active site" description="Glycyl thioester intermediate" evidence="3">
    <location>
        <position position="91"/>
    </location>
</feature>
<dbReference type="InterPro" id="IPR050113">
    <property type="entry name" value="Ub_conjugating_enzyme"/>
</dbReference>
<evidence type="ECO:0000313" key="8">
    <source>
        <dbReference type="Proteomes" id="UP001165090"/>
    </source>
</evidence>
<keyword evidence="4" id="KW-0547">Nucleotide-binding</keyword>
<gene>
    <name evidence="7" type="ORF">VaNZ11_004619</name>
</gene>
<dbReference type="InterPro" id="IPR023313">
    <property type="entry name" value="UBQ-conjugating_AS"/>
</dbReference>
<dbReference type="SMART" id="SM00212">
    <property type="entry name" value="UBCc"/>
    <property type="match status" value="1"/>
</dbReference>
<dbReference type="SUPFAM" id="SSF54495">
    <property type="entry name" value="UBC-like"/>
    <property type="match status" value="1"/>
</dbReference>
<feature type="region of interest" description="Disordered" evidence="5">
    <location>
        <begin position="169"/>
        <end position="189"/>
    </location>
</feature>
<comment type="caution">
    <text evidence="7">The sequence shown here is derived from an EMBL/GenBank/DDBJ whole genome shotgun (WGS) entry which is preliminary data.</text>
</comment>
<keyword evidence="1" id="KW-0808">Transferase</keyword>
<sequence length="299" mass="31621">MAPSKVSIHRMSRDLKNVLDDPPAGVSAWLPDESNSAFVEAQVIGPDDTPYSGGLFQLRVVFPDRYPMEPPNVKFKTKVYHPNVSHDGNICLSILNMPPKGNWSPSLSLRTVLISIQNLLSAPNPDDPLDAEAAKELKTQPHVFQSRASEWTRIYANPNGSKPGILARAAATEQPSPSAAGPSGAAIGEGRQGLLSNAELERQRPGPGSRQAEATACEAEAARGQNLTKQEPPVEEGRVGMSEVPPVQGRSSSGSTEHVASSSGQMQSMATGNLVLSAAGGDALVPPRSRLALGKRSRA</sequence>
<evidence type="ECO:0000313" key="7">
    <source>
        <dbReference type="EMBL" id="GLI62038.1"/>
    </source>
</evidence>